<dbReference type="Proteomes" id="UP001642540">
    <property type="component" value="Unassembled WGS sequence"/>
</dbReference>
<feature type="compositionally biased region" description="Polar residues" evidence="2">
    <location>
        <begin position="244"/>
        <end position="253"/>
    </location>
</feature>
<accession>A0ABP1R6H7</accession>
<reference evidence="3 4" key="1">
    <citation type="submission" date="2024-08" db="EMBL/GenBank/DDBJ databases">
        <authorList>
            <person name="Cucini C."/>
            <person name="Frati F."/>
        </authorList>
    </citation>
    <scope>NUCLEOTIDE SEQUENCE [LARGE SCALE GENOMIC DNA]</scope>
</reference>
<feature type="compositionally biased region" description="Low complexity" evidence="2">
    <location>
        <begin position="217"/>
        <end position="231"/>
    </location>
</feature>
<comment type="caution">
    <text evidence="3">The sequence shown here is derived from an EMBL/GenBank/DDBJ whole genome shotgun (WGS) entry which is preliminary data.</text>
</comment>
<feature type="coiled-coil region" evidence="1">
    <location>
        <begin position="91"/>
        <end position="125"/>
    </location>
</feature>
<name>A0ABP1R6H7_9HEXA</name>
<feature type="region of interest" description="Disordered" evidence="2">
    <location>
        <begin position="1"/>
        <end position="35"/>
    </location>
</feature>
<keyword evidence="4" id="KW-1185">Reference proteome</keyword>
<feature type="compositionally biased region" description="Basic and acidic residues" evidence="2">
    <location>
        <begin position="16"/>
        <end position="30"/>
    </location>
</feature>
<organism evidence="3 4">
    <name type="scientific">Orchesella dallaii</name>
    <dbReference type="NCBI Taxonomy" id="48710"/>
    <lineage>
        <taxon>Eukaryota</taxon>
        <taxon>Metazoa</taxon>
        <taxon>Ecdysozoa</taxon>
        <taxon>Arthropoda</taxon>
        <taxon>Hexapoda</taxon>
        <taxon>Collembola</taxon>
        <taxon>Entomobryomorpha</taxon>
        <taxon>Entomobryoidea</taxon>
        <taxon>Orchesellidae</taxon>
        <taxon>Orchesellinae</taxon>
        <taxon>Orchesella</taxon>
    </lineage>
</organism>
<proteinExistence type="predicted"/>
<gene>
    <name evidence="3" type="ORF">ODALV1_LOCUS18730</name>
</gene>
<evidence type="ECO:0000313" key="4">
    <source>
        <dbReference type="Proteomes" id="UP001642540"/>
    </source>
</evidence>
<evidence type="ECO:0000256" key="1">
    <source>
        <dbReference type="SAM" id="Coils"/>
    </source>
</evidence>
<feature type="compositionally biased region" description="Polar residues" evidence="2">
    <location>
        <begin position="265"/>
        <end position="274"/>
    </location>
</feature>
<evidence type="ECO:0000313" key="3">
    <source>
        <dbReference type="EMBL" id="CAL8119804.1"/>
    </source>
</evidence>
<protein>
    <submittedName>
        <fullName evidence="3">Uncharacterized protein</fullName>
    </submittedName>
</protein>
<dbReference type="EMBL" id="CAXLJM020000061">
    <property type="protein sequence ID" value="CAL8119804.1"/>
    <property type="molecule type" value="Genomic_DNA"/>
</dbReference>
<evidence type="ECO:0000256" key="2">
    <source>
        <dbReference type="SAM" id="MobiDB-lite"/>
    </source>
</evidence>
<feature type="region of interest" description="Disordered" evidence="2">
    <location>
        <begin position="208"/>
        <end position="274"/>
    </location>
</feature>
<sequence>MGEEMDLNQDLNIVDKSSDEFDSADEKSENGDNEVQVELPQDQQLLLQAMNSAMKKLFKTELKKEIRGVHKKVDDLTKSVKNSSIVQNGRFEKIESENLDLKSKLANLQRENEALQSELREKNLILCGVEDLENESESQLLNKVSEDLKKITMPVDDTPYTIRRDHAILKKKENELKQLGQECSVNMKTRQMFTNGVTFNMVDGVLKPANEPMKSVPGPSTSSNTGSTRTPAVKRSRTEPNRNFLASETVQNGTRKEGINHQKPKTSQMNQKRQ</sequence>
<keyword evidence="1" id="KW-0175">Coiled coil</keyword>